<dbReference type="PRINTS" id="PR00145">
    <property type="entry name" value="ARGSUCLYASE"/>
</dbReference>
<dbReference type="PANTHER" id="PTHR43814:SF1">
    <property type="entry name" value="ARGININOSUCCINATE LYASE"/>
    <property type="match status" value="1"/>
</dbReference>
<dbReference type="PANTHER" id="PTHR43814">
    <property type="entry name" value="ARGININOSUCCINATE LYASE"/>
    <property type="match status" value="1"/>
</dbReference>
<dbReference type="SUPFAM" id="SSF48557">
    <property type="entry name" value="L-aspartase-like"/>
    <property type="match status" value="1"/>
</dbReference>
<dbReference type="InterPro" id="IPR000362">
    <property type="entry name" value="Fumarate_lyase_fam"/>
</dbReference>
<name>X0T4E1_9ZZZZ</name>
<dbReference type="AlphaFoldDB" id="X0T4E1"/>
<dbReference type="InterPro" id="IPR022761">
    <property type="entry name" value="Fumarate_lyase_N"/>
</dbReference>
<comment type="caution">
    <text evidence="2">The sequence shown here is derived from an EMBL/GenBank/DDBJ whole genome shotgun (WGS) entry which is preliminary data.</text>
</comment>
<dbReference type="InterPro" id="IPR009049">
    <property type="entry name" value="Argininosuccinate_lyase"/>
</dbReference>
<dbReference type="Gene3D" id="1.10.275.10">
    <property type="entry name" value="Fumarase/aspartase (N-terminal domain)"/>
    <property type="match status" value="1"/>
</dbReference>
<dbReference type="Gene3D" id="1.20.200.10">
    <property type="entry name" value="Fumarase/aspartase (Central domain)"/>
    <property type="match status" value="1"/>
</dbReference>
<organism evidence="2">
    <name type="scientific">marine sediment metagenome</name>
    <dbReference type="NCBI Taxonomy" id="412755"/>
    <lineage>
        <taxon>unclassified sequences</taxon>
        <taxon>metagenomes</taxon>
        <taxon>ecological metagenomes</taxon>
    </lineage>
</organism>
<accession>X0T4E1</accession>
<dbReference type="FunFam" id="1.10.275.10:FF:000002">
    <property type="entry name" value="Argininosuccinate lyase"/>
    <property type="match status" value="1"/>
</dbReference>
<sequence>MARSKKSWEKRLAGKPDELAIDFVESLSIDRRLYKYDIAGSIAHAQMLAEQKLITKSEFKAIKDGLLKISQRIADGKFRFDKTYEDIHMAIEAALVREIGQAGKKLHTGRSRNDQVAADIRLWMRDEIEILQAKITRLQKAFVKLANRYTEDVMPGYTHMQRAQPI</sequence>
<dbReference type="Pfam" id="PF00206">
    <property type="entry name" value="Lyase_1"/>
    <property type="match status" value="1"/>
</dbReference>
<dbReference type="GO" id="GO:0004056">
    <property type="term" value="F:argininosuccinate lyase activity"/>
    <property type="evidence" value="ECO:0007669"/>
    <property type="project" value="InterPro"/>
</dbReference>
<proteinExistence type="predicted"/>
<evidence type="ECO:0000313" key="2">
    <source>
        <dbReference type="EMBL" id="GAF83012.1"/>
    </source>
</evidence>
<feature type="non-terminal residue" evidence="2">
    <location>
        <position position="166"/>
    </location>
</feature>
<dbReference type="EMBL" id="BARS01006084">
    <property type="protein sequence ID" value="GAF83012.1"/>
    <property type="molecule type" value="Genomic_DNA"/>
</dbReference>
<feature type="domain" description="Fumarate lyase N-terminal" evidence="1">
    <location>
        <begin position="11"/>
        <end position="166"/>
    </location>
</feature>
<dbReference type="InterPro" id="IPR024083">
    <property type="entry name" value="Fumarase/histidase_N"/>
</dbReference>
<dbReference type="GO" id="GO:0005829">
    <property type="term" value="C:cytosol"/>
    <property type="evidence" value="ECO:0007669"/>
    <property type="project" value="TreeGrafter"/>
</dbReference>
<evidence type="ECO:0000259" key="1">
    <source>
        <dbReference type="Pfam" id="PF00206"/>
    </source>
</evidence>
<dbReference type="GO" id="GO:0042450">
    <property type="term" value="P:L-arginine biosynthetic process via ornithine"/>
    <property type="evidence" value="ECO:0007669"/>
    <property type="project" value="InterPro"/>
</dbReference>
<protein>
    <recommendedName>
        <fullName evidence="1">Fumarate lyase N-terminal domain-containing protein</fullName>
    </recommendedName>
</protein>
<reference evidence="2" key="1">
    <citation type="journal article" date="2014" name="Front. Microbiol.">
        <title>High frequency of phylogenetically diverse reductive dehalogenase-homologous genes in deep subseafloor sedimentary metagenomes.</title>
        <authorList>
            <person name="Kawai M."/>
            <person name="Futagami T."/>
            <person name="Toyoda A."/>
            <person name="Takaki Y."/>
            <person name="Nishi S."/>
            <person name="Hori S."/>
            <person name="Arai W."/>
            <person name="Tsubouchi T."/>
            <person name="Morono Y."/>
            <person name="Uchiyama I."/>
            <person name="Ito T."/>
            <person name="Fujiyama A."/>
            <person name="Inagaki F."/>
            <person name="Takami H."/>
        </authorList>
    </citation>
    <scope>NUCLEOTIDE SEQUENCE</scope>
    <source>
        <strain evidence="2">Expedition CK06-06</strain>
    </source>
</reference>
<dbReference type="PRINTS" id="PR00149">
    <property type="entry name" value="FUMRATELYASE"/>
</dbReference>
<dbReference type="InterPro" id="IPR008948">
    <property type="entry name" value="L-Aspartase-like"/>
</dbReference>
<gene>
    <name evidence="2" type="ORF">S01H1_11900</name>
</gene>